<name>A0A2C9DCY9_9HYPH</name>
<dbReference type="InterPro" id="IPR002347">
    <property type="entry name" value="SDR_fam"/>
</dbReference>
<dbReference type="PANTHER" id="PTHR42760">
    <property type="entry name" value="SHORT-CHAIN DEHYDROGENASES/REDUCTASES FAMILY MEMBER"/>
    <property type="match status" value="1"/>
</dbReference>
<keyword evidence="4" id="KW-1185">Reference proteome</keyword>
<dbReference type="SMR" id="A0A2C9DCY9"/>
<dbReference type="EMBL" id="LT960614">
    <property type="protein sequence ID" value="SON58039.1"/>
    <property type="molecule type" value="Genomic_DNA"/>
</dbReference>
<dbReference type="Proteomes" id="UP000223606">
    <property type="component" value="Chromosome 1"/>
</dbReference>
<dbReference type="AlphaFoldDB" id="A0A2C9DCY9"/>
<evidence type="ECO:0000313" key="4">
    <source>
        <dbReference type="Proteomes" id="UP000223606"/>
    </source>
</evidence>
<reference evidence="4" key="1">
    <citation type="submission" date="2017-09" db="EMBL/GenBank/DDBJ databases">
        <title>Genome sequence of Nannocystis excedens DSM 71.</title>
        <authorList>
            <person name="Blom J."/>
        </authorList>
    </citation>
    <scope>NUCLEOTIDE SEQUENCE [LARGE SCALE GENOMIC DNA]</scope>
    <source>
        <strain evidence="4">type strain: E19</strain>
    </source>
</reference>
<dbReference type="PRINTS" id="PR00080">
    <property type="entry name" value="SDRFAMILY"/>
</dbReference>
<evidence type="ECO:0000256" key="1">
    <source>
        <dbReference type="ARBA" id="ARBA00006484"/>
    </source>
</evidence>
<proteinExistence type="inferred from homology"/>
<gene>
    <name evidence="3" type="primary">budC_3</name>
    <name evidence="3" type="ORF">HDIA_4498</name>
</gene>
<keyword evidence="2 3" id="KW-0560">Oxidoreductase</keyword>
<dbReference type="GO" id="GO:0052588">
    <property type="term" value="F:diacetyl reductase ((S)-acetoin forming) (NAD+) activity"/>
    <property type="evidence" value="ECO:0007669"/>
    <property type="project" value="UniProtKB-EC"/>
</dbReference>
<dbReference type="CDD" id="cd05233">
    <property type="entry name" value="SDR_c"/>
    <property type="match status" value="1"/>
</dbReference>
<dbReference type="FunFam" id="3.40.50.720:FF:000084">
    <property type="entry name" value="Short-chain dehydrogenase reductase"/>
    <property type="match status" value="1"/>
</dbReference>
<dbReference type="RefSeq" id="WP_099558212.1">
    <property type="nucleotide sequence ID" value="NZ_LT960614.1"/>
</dbReference>
<evidence type="ECO:0000256" key="2">
    <source>
        <dbReference type="ARBA" id="ARBA00023002"/>
    </source>
</evidence>
<accession>A0A2C9DCY9</accession>
<dbReference type="InterPro" id="IPR036291">
    <property type="entry name" value="NAD(P)-bd_dom_sf"/>
</dbReference>
<dbReference type="PANTHER" id="PTHR42760:SF133">
    <property type="entry name" value="3-OXOACYL-[ACYL-CARRIER-PROTEIN] REDUCTASE"/>
    <property type="match status" value="1"/>
</dbReference>
<dbReference type="InterPro" id="IPR020904">
    <property type="entry name" value="Sc_DH/Rdtase_CS"/>
</dbReference>
<protein>
    <submittedName>
        <fullName evidence="3">Diacetyl reductase [(S)-acetoin forming]</fullName>
        <ecNumber evidence="3">1.1.1.304</ecNumber>
    </submittedName>
</protein>
<dbReference type="PRINTS" id="PR00081">
    <property type="entry name" value="GDHRDH"/>
</dbReference>
<evidence type="ECO:0000313" key="3">
    <source>
        <dbReference type="EMBL" id="SON58039.1"/>
    </source>
</evidence>
<dbReference type="NCBIfam" id="NF005559">
    <property type="entry name" value="PRK07231.1"/>
    <property type="match status" value="1"/>
</dbReference>
<comment type="similarity">
    <text evidence="1">Belongs to the short-chain dehydrogenases/reductases (SDR) family.</text>
</comment>
<sequence length="266" mass="27624">MTVPQPVVPTYPDLAGKRAFVTGAAVGIGRAIAEALTRQGVRVAIADLNREAAEEAAGSVGGGAIAIAVDVRKRASVETAFAEALEALGGCEIAVANAGVSTMNPALDLTDEEWDFNFDVNTRGVFLTNQIAARHFVKNGSGVIVNTASLAAKVGAPLLAHYSASKFAVLGWTQALARELAPKGIRVNAVCPGFVKTSMQAREVEWEATLRGMTAEGVLADYVAQTPLGRIETPEDVASVAVFLCSDGARFMTGQGINVTGGVYMT</sequence>
<dbReference type="OrthoDB" id="9780084at2"/>
<dbReference type="EC" id="1.1.1.304" evidence="3"/>
<dbReference type="SUPFAM" id="SSF51735">
    <property type="entry name" value="NAD(P)-binding Rossmann-fold domains"/>
    <property type="match status" value="1"/>
</dbReference>
<dbReference type="GO" id="GO:0006633">
    <property type="term" value="P:fatty acid biosynthetic process"/>
    <property type="evidence" value="ECO:0007669"/>
    <property type="project" value="TreeGrafter"/>
</dbReference>
<dbReference type="KEGG" id="hdi:HDIA_4498"/>
<organism evidence="3 4">
    <name type="scientific">Hartmannibacter diazotrophicus</name>
    <dbReference type="NCBI Taxonomy" id="1482074"/>
    <lineage>
        <taxon>Bacteria</taxon>
        <taxon>Pseudomonadati</taxon>
        <taxon>Pseudomonadota</taxon>
        <taxon>Alphaproteobacteria</taxon>
        <taxon>Hyphomicrobiales</taxon>
        <taxon>Pleomorphomonadaceae</taxon>
        <taxon>Hartmannibacter</taxon>
    </lineage>
</organism>
<dbReference type="Gene3D" id="3.40.50.720">
    <property type="entry name" value="NAD(P)-binding Rossmann-like Domain"/>
    <property type="match status" value="1"/>
</dbReference>
<dbReference type="PROSITE" id="PS00061">
    <property type="entry name" value="ADH_SHORT"/>
    <property type="match status" value="1"/>
</dbReference>
<dbReference type="GO" id="GO:0048038">
    <property type="term" value="F:quinone binding"/>
    <property type="evidence" value="ECO:0007669"/>
    <property type="project" value="TreeGrafter"/>
</dbReference>
<dbReference type="Pfam" id="PF13561">
    <property type="entry name" value="adh_short_C2"/>
    <property type="match status" value="1"/>
</dbReference>